<accession>A0AAD8E1Y8</accession>
<evidence type="ECO:0000313" key="1">
    <source>
        <dbReference type="EMBL" id="KAJ9573719.1"/>
    </source>
</evidence>
<name>A0AAD8E1Y8_DIPPU</name>
<protein>
    <submittedName>
        <fullName evidence="1">Uncharacterized protein</fullName>
    </submittedName>
</protein>
<reference evidence="1" key="2">
    <citation type="submission" date="2023-05" db="EMBL/GenBank/DDBJ databases">
        <authorList>
            <person name="Fouks B."/>
        </authorList>
    </citation>
    <scope>NUCLEOTIDE SEQUENCE</scope>
    <source>
        <strain evidence="1">Stay&amp;Tobe</strain>
        <tissue evidence="1">Testes</tissue>
    </source>
</reference>
<comment type="caution">
    <text evidence="1">The sequence shown here is derived from an EMBL/GenBank/DDBJ whole genome shotgun (WGS) entry which is preliminary data.</text>
</comment>
<dbReference type="Proteomes" id="UP001233999">
    <property type="component" value="Unassembled WGS sequence"/>
</dbReference>
<dbReference type="EMBL" id="JASPKZ010010684">
    <property type="protein sequence ID" value="KAJ9573719.1"/>
    <property type="molecule type" value="Genomic_DNA"/>
</dbReference>
<reference evidence="1" key="1">
    <citation type="journal article" date="2023" name="IScience">
        <title>Live-bearing cockroach genome reveals convergent evolutionary mechanisms linked to viviparity in insects and beyond.</title>
        <authorList>
            <person name="Fouks B."/>
            <person name="Harrison M.C."/>
            <person name="Mikhailova A.A."/>
            <person name="Marchal E."/>
            <person name="English S."/>
            <person name="Carruthers M."/>
            <person name="Jennings E.C."/>
            <person name="Chiamaka E.L."/>
            <person name="Frigard R.A."/>
            <person name="Pippel M."/>
            <person name="Attardo G.M."/>
            <person name="Benoit J.B."/>
            <person name="Bornberg-Bauer E."/>
            <person name="Tobe S.S."/>
        </authorList>
    </citation>
    <scope>NUCLEOTIDE SEQUENCE</scope>
    <source>
        <strain evidence="1">Stay&amp;Tobe</strain>
    </source>
</reference>
<proteinExistence type="predicted"/>
<organism evidence="1 2">
    <name type="scientific">Diploptera punctata</name>
    <name type="common">Pacific beetle cockroach</name>
    <dbReference type="NCBI Taxonomy" id="6984"/>
    <lineage>
        <taxon>Eukaryota</taxon>
        <taxon>Metazoa</taxon>
        <taxon>Ecdysozoa</taxon>
        <taxon>Arthropoda</taxon>
        <taxon>Hexapoda</taxon>
        <taxon>Insecta</taxon>
        <taxon>Pterygota</taxon>
        <taxon>Neoptera</taxon>
        <taxon>Polyneoptera</taxon>
        <taxon>Dictyoptera</taxon>
        <taxon>Blattodea</taxon>
        <taxon>Blaberoidea</taxon>
        <taxon>Blaberidae</taxon>
        <taxon>Diplopterinae</taxon>
        <taxon>Diploptera</taxon>
    </lineage>
</organism>
<keyword evidence="2" id="KW-1185">Reference proteome</keyword>
<evidence type="ECO:0000313" key="2">
    <source>
        <dbReference type="Proteomes" id="UP001233999"/>
    </source>
</evidence>
<feature type="non-terminal residue" evidence="1">
    <location>
        <position position="1"/>
    </location>
</feature>
<sequence length="91" mass="10738">MALQDDRTTVVTILRMEQKDMDVEIKSEETKHEIGLYIRFLPVYVEHFICLQDLEPKSENIDIKDEVYIPENLVPSVKDTSTKPYSYQQVF</sequence>
<gene>
    <name evidence="1" type="ORF">L9F63_008882</name>
</gene>
<dbReference type="AlphaFoldDB" id="A0AAD8E1Y8"/>